<proteinExistence type="predicted"/>
<dbReference type="AlphaFoldDB" id="A0AAE3FFQ8"/>
<organism evidence="3 4">
    <name type="scientific">Candidatus Colimorpha enterica</name>
    <dbReference type="NCBI Taxonomy" id="3083063"/>
    <lineage>
        <taxon>Bacteria</taxon>
        <taxon>Pseudomonadati</taxon>
        <taxon>Bacteroidota</taxon>
        <taxon>Bacteroidia</taxon>
        <taxon>Bacteroidales</taxon>
        <taxon>Candidatus Colimorpha</taxon>
    </lineage>
</organism>
<dbReference type="EMBL" id="JALEMU010000031">
    <property type="protein sequence ID" value="MCI5755008.1"/>
    <property type="molecule type" value="Genomic_DNA"/>
</dbReference>
<accession>A0AAE3FFQ8</accession>
<dbReference type="InterPro" id="IPR043765">
    <property type="entry name" value="DUF5711"/>
</dbReference>
<keyword evidence="2" id="KW-1133">Transmembrane helix</keyword>
<gene>
    <name evidence="3" type="ORF">MR241_01795</name>
</gene>
<feature type="transmembrane region" description="Helical" evidence="2">
    <location>
        <begin position="57"/>
        <end position="75"/>
    </location>
</feature>
<dbReference type="Pfam" id="PF18975">
    <property type="entry name" value="DUF5711"/>
    <property type="match status" value="1"/>
</dbReference>
<protein>
    <submittedName>
        <fullName evidence="3">DUF5711 family protein</fullName>
    </submittedName>
</protein>
<feature type="region of interest" description="Disordered" evidence="1">
    <location>
        <begin position="1"/>
        <end position="23"/>
    </location>
</feature>
<evidence type="ECO:0000313" key="3">
    <source>
        <dbReference type="EMBL" id="MCI5755008.1"/>
    </source>
</evidence>
<evidence type="ECO:0000313" key="4">
    <source>
        <dbReference type="Proteomes" id="UP001139365"/>
    </source>
</evidence>
<name>A0AAE3FFQ8_9BACT</name>
<evidence type="ECO:0000256" key="2">
    <source>
        <dbReference type="SAM" id="Phobius"/>
    </source>
</evidence>
<dbReference type="Proteomes" id="UP001139365">
    <property type="component" value="Unassembled WGS sequence"/>
</dbReference>
<dbReference type="InterPro" id="IPR011044">
    <property type="entry name" value="Quino_amine_DH_bsu"/>
</dbReference>
<keyword evidence="2" id="KW-0812">Transmembrane</keyword>
<evidence type="ECO:0000256" key="1">
    <source>
        <dbReference type="SAM" id="MobiDB-lite"/>
    </source>
</evidence>
<dbReference type="SUPFAM" id="SSF50969">
    <property type="entry name" value="YVTN repeat-like/Quinoprotein amine dehydrogenase"/>
    <property type="match status" value="1"/>
</dbReference>
<keyword evidence="2" id="KW-0472">Membrane</keyword>
<sequence length="437" mass="47150">MNGNGNKPDVTGENKPVGKKKKLSAARSEAIRWDPDAVFRENPYYTGIAFRFRICKYLTAALALIFTVLMLTVYGDDITSENFRYFLKDLDITGLTAGEFSHIIHSGGTGARFAVYRGELAVVNPGNTLLYRSGGALSFSSKNIFYSPRLISSDKYMLVYDYGDTTCSYSLYNSFAELKKGRLDKPITGAALSDSGSYLLITRDSTYKGVLYWYDSDFEPVAEIKKDKYMITAALSDDGKKLVLASCYDSGGDIMTELVTVAEGSDAAGASYTASGVMPMKTGIMKGGNIVLLCTDRVMFFDPALKLLSTVIFEYTVTFSADVGKELFLTAAGNSLVGNEKTITVYSSDGQVKAALGCSGELIAMRSCGGLVYAVTENSVIRFEPETGKTAEIQIEPNAIDIIFTSTGKPIVCYAGSAAPVSFDSAPQESVAPDSDK</sequence>
<reference evidence="3 4" key="1">
    <citation type="submission" date="2022-03" db="EMBL/GenBank/DDBJ databases">
        <title>Metagenome-assembled genomes from swine fecal metagenomes.</title>
        <authorList>
            <person name="Holman D.B."/>
            <person name="Kommadath A."/>
        </authorList>
    </citation>
    <scope>NUCLEOTIDE SEQUENCE [LARGE SCALE GENOMIC DNA]</scope>
    <source>
        <strain evidence="3">SUG147</strain>
    </source>
</reference>
<comment type="caution">
    <text evidence="3">The sequence shown here is derived from an EMBL/GenBank/DDBJ whole genome shotgun (WGS) entry which is preliminary data.</text>
</comment>